<dbReference type="RefSeq" id="XP_013753137.1">
    <property type="nucleotide sequence ID" value="XM_013897683.1"/>
</dbReference>
<evidence type="ECO:0000313" key="1">
    <source>
        <dbReference type="EMBL" id="KNC55204.1"/>
    </source>
</evidence>
<dbReference type="GeneID" id="25568953"/>
<keyword evidence="2" id="KW-1185">Reference proteome</keyword>
<proteinExistence type="predicted"/>
<name>A0A0L0DS89_THETB</name>
<accession>A0A0L0DS89</accession>
<sequence length="405" mass="41458">MERLPAELVHAIAFDAGVLGARDVDALAATCTRLADVLVHDSWGAARRRALRGLMWVARAAAFDAVVCWCAADARRDAAAAARPSGGCVLESPASREMRAALDVLAAHVEAGAGAADEGQAALRALLKRYVAAGGGGGHELDRCLRRWLRADRTTAVIAAVGDGGLELSPEAFARTVQSVRGAHAVAIAEPILAAQPQMAPSRATGAFLLSVGAFAAGSTVINRDDGQARVADVLAAYSGLPRASDGGRSELARSLIARFEAEVAAQAPGVLDELLVGACRHGSVDALRLWLALAPSPGALLGALSLVVEWSAAALVPVVVRELRAVASTALQPALAVELLIAAALSQQGPDTVAALVDAGRGWITSAALAQAWAAVGHDADVRDECRAFLAEACGGLVGDQEKE</sequence>
<dbReference type="Proteomes" id="UP000054408">
    <property type="component" value="Unassembled WGS sequence"/>
</dbReference>
<dbReference type="EMBL" id="GL349497">
    <property type="protein sequence ID" value="KNC55204.1"/>
    <property type="molecule type" value="Genomic_DNA"/>
</dbReference>
<protein>
    <submittedName>
        <fullName evidence="1">Uncharacterized protein</fullName>
    </submittedName>
</protein>
<organism evidence="1 2">
    <name type="scientific">Thecamonas trahens ATCC 50062</name>
    <dbReference type="NCBI Taxonomy" id="461836"/>
    <lineage>
        <taxon>Eukaryota</taxon>
        <taxon>Apusozoa</taxon>
        <taxon>Apusomonadida</taxon>
        <taxon>Apusomonadidae</taxon>
        <taxon>Thecamonas</taxon>
    </lineage>
</organism>
<dbReference type="AlphaFoldDB" id="A0A0L0DS89"/>
<reference evidence="1 2" key="1">
    <citation type="submission" date="2010-05" db="EMBL/GenBank/DDBJ databases">
        <title>The Genome Sequence of Thecamonas trahens ATCC 50062.</title>
        <authorList>
            <consortium name="The Broad Institute Genome Sequencing Platform"/>
            <person name="Russ C."/>
            <person name="Cuomo C."/>
            <person name="Shea T."/>
            <person name="Young S.K."/>
            <person name="Zeng Q."/>
            <person name="Koehrsen M."/>
            <person name="Haas B."/>
            <person name="Borodovsky M."/>
            <person name="Guigo R."/>
            <person name="Alvarado L."/>
            <person name="Berlin A."/>
            <person name="Bochicchio J."/>
            <person name="Borenstein D."/>
            <person name="Chapman S."/>
            <person name="Chen Z."/>
            <person name="Freedman E."/>
            <person name="Gellesch M."/>
            <person name="Goldberg J."/>
            <person name="Griggs A."/>
            <person name="Gujja S."/>
            <person name="Heilman E."/>
            <person name="Heiman D."/>
            <person name="Hepburn T."/>
            <person name="Howarth C."/>
            <person name="Jen D."/>
            <person name="Larson L."/>
            <person name="Mehta T."/>
            <person name="Park D."/>
            <person name="Pearson M."/>
            <person name="Roberts A."/>
            <person name="Saif S."/>
            <person name="Shenoy N."/>
            <person name="Sisk P."/>
            <person name="Stolte C."/>
            <person name="Sykes S."/>
            <person name="Thomson T."/>
            <person name="Walk T."/>
            <person name="White J."/>
            <person name="Yandava C."/>
            <person name="Burger G."/>
            <person name="Gray M.W."/>
            <person name="Holland P.W.H."/>
            <person name="King N."/>
            <person name="Lang F.B.F."/>
            <person name="Roger A.J."/>
            <person name="Ruiz-Trillo I."/>
            <person name="Lander E."/>
            <person name="Nusbaum C."/>
        </authorList>
    </citation>
    <scope>NUCLEOTIDE SEQUENCE [LARGE SCALE GENOMIC DNA]</scope>
    <source>
        <strain evidence="1 2">ATCC 50062</strain>
    </source>
</reference>
<evidence type="ECO:0000313" key="2">
    <source>
        <dbReference type="Proteomes" id="UP000054408"/>
    </source>
</evidence>
<gene>
    <name evidence="1" type="ORF">AMSG_10826</name>
</gene>